<proteinExistence type="predicted"/>
<dbReference type="AlphaFoldDB" id="A0A3P1SGI1"/>
<dbReference type="Pfam" id="PF00440">
    <property type="entry name" value="TetR_N"/>
    <property type="match status" value="1"/>
</dbReference>
<accession>A0A3P1SGI1</accession>
<reference evidence="4 5" key="1">
    <citation type="submission" date="2018-11" db="EMBL/GenBank/DDBJ databases">
        <title>Genomes From Bacteria Associated with the Canine Oral Cavity: a Test Case for Automated Genome-Based Taxonomic Assignment.</title>
        <authorList>
            <person name="Coil D.A."/>
            <person name="Jospin G."/>
            <person name="Darling A.E."/>
            <person name="Wallis C."/>
            <person name="Davis I.J."/>
            <person name="Harris S."/>
            <person name="Eisen J.A."/>
            <person name="Holcombe L.J."/>
            <person name="O'Flynn C."/>
        </authorList>
    </citation>
    <scope>NUCLEOTIDE SEQUENCE [LARGE SCALE GENOMIC DNA]</scope>
    <source>
        <strain evidence="4 5">OH770</strain>
    </source>
</reference>
<dbReference type="InterPro" id="IPR050109">
    <property type="entry name" value="HTH-type_TetR-like_transc_reg"/>
</dbReference>
<dbReference type="PANTHER" id="PTHR30055">
    <property type="entry name" value="HTH-TYPE TRANSCRIPTIONAL REGULATOR RUTR"/>
    <property type="match status" value="1"/>
</dbReference>
<organism evidence="4 5">
    <name type="scientific">Schaalia canis</name>
    <dbReference type="NCBI Taxonomy" id="100469"/>
    <lineage>
        <taxon>Bacteria</taxon>
        <taxon>Bacillati</taxon>
        <taxon>Actinomycetota</taxon>
        <taxon>Actinomycetes</taxon>
        <taxon>Actinomycetales</taxon>
        <taxon>Actinomycetaceae</taxon>
        <taxon>Schaalia</taxon>
    </lineage>
</organism>
<dbReference type="EMBL" id="RQZF01000002">
    <property type="protein sequence ID" value="RRC95845.1"/>
    <property type="molecule type" value="Genomic_DNA"/>
</dbReference>
<protein>
    <submittedName>
        <fullName evidence="4">TetR/AcrR family transcriptional regulator</fullName>
    </submittedName>
</protein>
<evidence type="ECO:0000256" key="2">
    <source>
        <dbReference type="PROSITE-ProRule" id="PRU00335"/>
    </source>
</evidence>
<keyword evidence="1 2" id="KW-0238">DNA-binding</keyword>
<dbReference type="SUPFAM" id="SSF46689">
    <property type="entry name" value="Homeodomain-like"/>
    <property type="match status" value="1"/>
</dbReference>
<evidence type="ECO:0000313" key="5">
    <source>
        <dbReference type="Proteomes" id="UP000280444"/>
    </source>
</evidence>
<evidence type="ECO:0000313" key="4">
    <source>
        <dbReference type="EMBL" id="RRC95845.1"/>
    </source>
</evidence>
<dbReference type="Gene3D" id="1.10.357.10">
    <property type="entry name" value="Tetracycline Repressor, domain 2"/>
    <property type="match status" value="1"/>
</dbReference>
<name>A0A3P1SGI1_9ACTO</name>
<gene>
    <name evidence="4" type="ORF">EII11_03005</name>
</gene>
<dbReference type="PANTHER" id="PTHR30055:SF223">
    <property type="entry name" value="HTH-TYPE TRANSCRIPTIONAL REGULATOR UIDR"/>
    <property type="match status" value="1"/>
</dbReference>
<dbReference type="GO" id="GO:0003700">
    <property type="term" value="F:DNA-binding transcription factor activity"/>
    <property type="evidence" value="ECO:0007669"/>
    <property type="project" value="TreeGrafter"/>
</dbReference>
<comment type="caution">
    <text evidence="4">The sequence shown here is derived from an EMBL/GenBank/DDBJ whole genome shotgun (WGS) entry which is preliminary data.</text>
</comment>
<dbReference type="RefSeq" id="WP_124868487.1">
    <property type="nucleotide sequence ID" value="NZ_RQZF01000002.1"/>
</dbReference>
<dbReference type="PROSITE" id="PS50977">
    <property type="entry name" value="HTH_TETR_2"/>
    <property type="match status" value="1"/>
</dbReference>
<dbReference type="Proteomes" id="UP000280444">
    <property type="component" value="Unassembled WGS sequence"/>
</dbReference>
<feature type="DNA-binding region" description="H-T-H motif" evidence="2">
    <location>
        <begin position="37"/>
        <end position="56"/>
    </location>
</feature>
<evidence type="ECO:0000259" key="3">
    <source>
        <dbReference type="PROSITE" id="PS50977"/>
    </source>
</evidence>
<sequence length="231" mass="25740">MPKIIGDSLADHRQMTRHRLFEALGQLMSEGPFDSITMSQIAARADVGRTAVYNHFADKETLLLEFMHYASGQFTQVLRTALEGQSDPIEQMRIYLRAHLELKDRYHLASGVNLRGQVSIQTTPRLREHAGMIEDVLLNILRSAMGAEAIPMQNPYMLIGLIHSALAGQNLPAPPAEREHTIRAVQAFILRAIGVPPEKAPIPSSRIRPIDDDLPLRNDAQAFLRCPVSHG</sequence>
<keyword evidence="5" id="KW-1185">Reference proteome</keyword>
<feature type="domain" description="HTH tetR-type" evidence="3">
    <location>
        <begin position="14"/>
        <end position="74"/>
    </location>
</feature>
<dbReference type="GO" id="GO:0000976">
    <property type="term" value="F:transcription cis-regulatory region binding"/>
    <property type="evidence" value="ECO:0007669"/>
    <property type="project" value="TreeGrafter"/>
</dbReference>
<dbReference type="OrthoDB" id="4709704at2"/>
<evidence type="ECO:0000256" key="1">
    <source>
        <dbReference type="ARBA" id="ARBA00023125"/>
    </source>
</evidence>
<dbReference type="InterPro" id="IPR001647">
    <property type="entry name" value="HTH_TetR"/>
</dbReference>
<dbReference type="InterPro" id="IPR009057">
    <property type="entry name" value="Homeodomain-like_sf"/>
</dbReference>